<keyword evidence="5" id="KW-0808">Transferase</keyword>
<dbReference type="Gene3D" id="1.10.3210.10">
    <property type="entry name" value="Hypothetical protein af1432"/>
    <property type="match status" value="1"/>
</dbReference>
<dbReference type="Pfam" id="PF00990">
    <property type="entry name" value="GGDEF"/>
    <property type="match status" value="1"/>
</dbReference>
<sequence>MNPELARIIDGENMPSPPTVAAKLLELVDNPDTGLNDISRVISVDPKLTAKTIAYCNSPLIAPVKKVTTLQQAVTLLGIRTLKLLALSFSVMDTRSGRAFPNENFWRRSLGIAIAAKVLSSAGDQDDDESFLLGLIFNVGVMAIGIAFFDRLVQQFDADEFLEKLTTELEYELCGHDRYFVGARLLERWHFPDRMIQIVESYDPNRLTQDHMGLFVAQQFSDLLLAAESTEGQILKVRDSAKRYLDLSKDQFDEMFDNMVQQWYGYQGLFDFKSLKHASIEDMEAKARESMVRLSLGMEQTIREMHTEQEELRDLARTDNLTGLLNRTAFDQDIGPLMKGYQERSESVGMIVADIDYFKQFNDRYGHAAGDNVLCGVAAKLTELCRKHDHVYRFGGEEFVLMIGECDYAAAATIAERFRKGVEQMRVGYNEDLLKVTISMGVCWIDSAKLTDVEQIFKQADACLYEAKKNGRNCSVARKAQDSMGCTVS</sequence>
<dbReference type="PANTHER" id="PTHR45138:SF9">
    <property type="entry name" value="DIGUANYLATE CYCLASE DGCM-RELATED"/>
    <property type="match status" value="1"/>
</dbReference>
<dbReference type="InterPro" id="IPR013976">
    <property type="entry name" value="HDOD"/>
</dbReference>
<protein>
    <recommendedName>
        <fullName evidence="1">diguanylate cyclase</fullName>
        <ecNumber evidence="1">2.7.7.65</ecNumber>
    </recommendedName>
</protein>
<dbReference type="NCBIfam" id="TIGR00254">
    <property type="entry name" value="GGDEF"/>
    <property type="match status" value="1"/>
</dbReference>
<keyword evidence="6" id="KW-1185">Reference proteome</keyword>
<dbReference type="InterPro" id="IPR050469">
    <property type="entry name" value="Diguanylate_Cyclase"/>
</dbReference>
<dbReference type="CDD" id="cd01949">
    <property type="entry name" value="GGDEF"/>
    <property type="match status" value="1"/>
</dbReference>
<comment type="catalytic activity">
    <reaction evidence="2">
        <text>2 GTP = 3',3'-c-di-GMP + 2 diphosphate</text>
        <dbReference type="Rhea" id="RHEA:24898"/>
        <dbReference type="ChEBI" id="CHEBI:33019"/>
        <dbReference type="ChEBI" id="CHEBI:37565"/>
        <dbReference type="ChEBI" id="CHEBI:58805"/>
        <dbReference type="EC" id="2.7.7.65"/>
    </reaction>
</comment>
<reference evidence="5 6" key="1">
    <citation type="submission" date="2019-02" db="EMBL/GenBank/DDBJ databases">
        <title>Deep-cultivation of Planctomycetes and their phenomic and genomic characterization uncovers novel biology.</title>
        <authorList>
            <person name="Wiegand S."/>
            <person name="Jogler M."/>
            <person name="Boedeker C."/>
            <person name="Pinto D."/>
            <person name="Vollmers J."/>
            <person name="Rivas-Marin E."/>
            <person name="Kohn T."/>
            <person name="Peeters S.H."/>
            <person name="Heuer A."/>
            <person name="Rast P."/>
            <person name="Oberbeckmann S."/>
            <person name="Bunk B."/>
            <person name="Jeske O."/>
            <person name="Meyerdierks A."/>
            <person name="Storesund J.E."/>
            <person name="Kallscheuer N."/>
            <person name="Luecker S."/>
            <person name="Lage O.M."/>
            <person name="Pohl T."/>
            <person name="Merkel B.J."/>
            <person name="Hornburger P."/>
            <person name="Mueller R.-W."/>
            <person name="Bruemmer F."/>
            <person name="Labrenz M."/>
            <person name="Spormann A.M."/>
            <person name="Op den Camp H."/>
            <person name="Overmann J."/>
            <person name="Amann R."/>
            <person name="Jetten M.S.M."/>
            <person name="Mascher T."/>
            <person name="Medema M.H."/>
            <person name="Devos D.P."/>
            <person name="Kaster A.-K."/>
            <person name="Ovreas L."/>
            <person name="Rohde M."/>
            <person name="Galperin M.Y."/>
            <person name="Jogler C."/>
        </authorList>
    </citation>
    <scope>NUCLEOTIDE SEQUENCE [LARGE SCALE GENOMIC DNA]</scope>
    <source>
        <strain evidence="5 6">SV_7m_r</strain>
    </source>
</reference>
<feature type="domain" description="GGDEF" evidence="3">
    <location>
        <begin position="346"/>
        <end position="480"/>
    </location>
</feature>
<evidence type="ECO:0000259" key="4">
    <source>
        <dbReference type="PROSITE" id="PS51833"/>
    </source>
</evidence>
<dbReference type="RefSeq" id="WP_145276173.1">
    <property type="nucleotide sequence ID" value="NZ_CP036272.1"/>
</dbReference>
<evidence type="ECO:0000256" key="1">
    <source>
        <dbReference type="ARBA" id="ARBA00012528"/>
    </source>
</evidence>
<dbReference type="InterPro" id="IPR043128">
    <property type="entry name" value="Rev_trsase/Diguanyl_cyclase"/>
</dbReference>
<evidence type="ECO:0000256" key="2">
    <source>
        <dbReference type="ARBA" id="ARBA00034247"/>
    </source>
</evidence>
<dbReference type="SUPFAM" id="SSF55073">
    <property type="entry name" value="Nucleotide cyclase"/>
    <property type="match status" value="1"/>
</dbReference>
<accession>A0A517T0C3</accession>
<evidence type="ECO:0000313" key="5">
    <source>
        <dbReference type="EMBL" id="QDT61838.1"/>
    </source>
</evidence>
<dbReference type="InterPro" id="IPR029787">
    <property type="entry name" value="Nucleotide_cyclase"/>
</dbReference>
<dbReference type="FunFam" id="3.30.70.270:FF:000001">
    <property type="entry name" value="Diguanylate cyclase domain protein"/>
    <property type="match status" value="1"/>
</dbReference>
<dbReference type="EC" id="2.7.7.65" evidence="1"/>
<dbReference type="InterPro" id="IPR000160">
    <property type="entry name" value="GGDEF_dom"/>
</dbReference>
<dbReference type="PANTHER" id="PTHR45138">
    <property type="entry name" value="REGULATORY COMPONENTS OF SENSORY TRANSDUCTION SYSTEM"/>
    <property type="match status" value="1"/>
</dbReference>
<evidence type="ECO:0000313" key="6">
    <source>
        <dbReference type="Proteomes" id="UP000315003"/>
    </source>
</evidence>
<name>A0A517T0C3_9BACT</name>
<dbReference type="PROSITE" id="PS51833">
    <property type="entry name" value="HDOD"/>
    <property type="match status" value="1"/>
</dbReference>
<dbReference type="EMBL" id="CP036272">
    <property type="protein sequence ID" value="QDT61838.1"/>
    <property type="molecule type" value="Genomic_DNA"/>
</dbReference>
<keyword evidence="5" id="KW-0548">Nucleotidyltransferase</keyword>
<dbReference type="PROSITE" id="PS50887">
    <property type="entry name" value="GGDEF"/>
    <property type="match status" value="1"/>
</dbReference>
<dbReference type="AlphaFoldDB" id="A0A517T0C3"/>
<dbReference type="SMART" id="SM00267">
    <property type="entry name" value="GGDEF"/>
    <property type="match status" value="1"/>
</dbReference>
<proteinExistence type="predicted"/>
<dbReference type="Gene3D" id="3.30.70.270">
    <property type="match status" value="1"/>
</dbReference>
<evidence type="ECO:0000259" key="3">
    <source>
        <dbReference type="PROSITE" id="PS50887"/>
    </source>
</evidence>
<dbReference type="Proteomes" id="UP000315003">
    <property type="component" value="Chromosome"/>
</dbReference>
<gene>
    <name evidence="5" type="primary">ydaM</name>
    <name evidence="5" type="ORF">SV7mr_43790</name>
</gene>
<dbReference type="OrthoDB" id="243535at2"/>
<organism evidence="5 6">
    <name type="scientific">Stieleria bergensis</name>
    <dbReference type="NCBI Taxonomy" id="2528025"/>
    <lineage>
        <taxon>Bacteria</taxon>
        <taxon>Pseudomonadati</taxon>
        <taxon>Planctomycetota</taxon>
        <taxon>Planctomycetia</taxon>
        <taxon>Pirellulales</taxon>
        <taxon>Pirellulaceae</taxon>
        <taxon>Stieleria</taxon>
    </lineage>
</organism>
<dbReference type="Pfam" id="PF08668">
    <property type="entry name" value="HDOD"/>
    <property type="match status" value="1"/>
</dbReference>
<dbReference type="SUPFAM" id="SSF109604">
    <property type="entry name" value="HD-domain/PDEase-like"/>
    <property type="match status" value="1"/>
</dbReference>
<feature type="domain" description="HDOD" evidence="4">
    <location>
        <begin position="14"/>
        <end position="205"/>
    </location>
</feature>
<dbReference type="GO" id="GO:0052621">
    <property type="term" value="F:diguanylate cyclase activity"/>
    <property type="evidence" value="ECO:0007669"/>
    <property type="project" value="UniProtKB-EC"/>
</dbReference>